<dbReference type="InterPro" id="IPR003787">
    <property type="entry name" value="Sulphur_relay_DsrE/F-like"/>
</dbReference>
<dbReference type="InterPro" id="IPR027396">
    <property type="entry name" value="DsrEFH-like"/>
</dbReference>
<organism evidence="2 3">
    <name type="scientific">Thalassolituus pacificus</name>
    <dbReference type="NCBI Taxonomy" id="2975440"/>
    <lineage>
        <taxon>Bacteria</taxon>
        <taxon>Pseudomonadati</taxon>
        <taxon>Pseudomonadota</taxon>
        <taxon>Gammaproteobacteria</taxon>
        <taxon>Oceanospirillales</taxon>
        <taxon>Oceanospirillaceae</taxon>
        <taxon>Thalassolituus</taxon>
    </lineage>
</organism>
<dbReference type="SUPFAM" id="SSF75169">
    <property type="entry name" value="DsrEFH-like"/>
    <property type="match status" value="1"/>
</dbReference>
<dbReference type="RefSeq" id="WP_260976571.1">
    <property type="nucleotide sequence ID" value="NZ_JAOANI010000019.1"/>
</dbReference>
<accession>A0A9X2WGM3</accession>
<reference evidence="2" key="2">
    <citation type="submission" date="2022-08" db="EMBL/GenBank/DDBJ databases">
        <authorList>
            <person name="Dong C."/>
        </authorList>
    </citation>
    <scope>NUCLEOTIDE SEQUENCE</scope>
    <source>
        <strain evidence="2">59MF3M-4</strain>
    </source>
</reference>
<dbReference type="InterPro" id="IPR017462">
    <property type="entry name" value="Sulphur_relay_TusC/DsrF"/>
</dbReference>
<dbReference type="Gene3D" id="3.40.1260.10">
    <property type="entry name" value="DsrEFH-like"/>
    <property type="match status" value="1"/>
</dbReference>
<dbReference type="AlphaFoldDB" id="A0A9X2WGM3"/>
<dbReference type="Proteomes" id="UP001147830">
    <property type="component" value="Unassembled WGS sequence"/>
</dbReference>
<evidence type="ECO:0000256" key="1">
    <source>
        <dbReference type="ARBA" id="ARBA00005996"/>
    </source>
</evidence>
<evidence type="ECO:0000313" key="2">
    <source>
        <dbReference type="EMBL" id="MCT7359710.1"/>
    </source>
</evidence>
<proteinExistence type="inferred from homology"/>
<reference evidence="2" key="1">
    <citation type="journal article" date="2022" name="Front. Microbiol.">
        <title>Genome-based taxonomic rearrangement of Oceanobacter-related bacteria including the description of Thalassolituus hydrocarbonoclasticus sp. nov. and Thalassolituus pacificus sp. nov. and emended description of the genus Thalassolituus.</title>
        <authorList>
            <person name="Dong C."/>
            <person name="Wei L."/>
            <person name="Wang J."/>
            <person name="Lai Q."/>
            <person name="Huang Z."/>
            <person name="Shao Z."/>
        </authorList>
    </citation>
    <scope>NUCLEOTIDE SEQUENCE</scope>
    <source>
        <strain evidence="2">59MF3M-4</strain>
    </source>
</reference>
<evidence type="ECO:0000313" key="3">
    <source>
        <dbReference type="Proteomes" id="UP001147830"/>
    </source>
</evidence>
<gene>
    <name evidence="2" type="ORF">NYR02_11870</name>
</gene>
<dbReference type="Pfam" id="PF02635">
    <property type="entry name" value="DsrE"/>
    <property type="match status" value="1"/>
</dbReference>
<name>A0A9X2WGM3_9GAMM</name>
<keyword evidence="3" id="KW-1185">Reference proteome</keyword>
<comment type="similarity">
    <text evidence="1">Belongs to the DsrF/TusC family.</text>
</comment>
<protein>
    <submittedName>
        <fullName evidence="2">DsrE family protein</fullName>
    </submittedName>
</protein>
<sequence>MSTVCIIIRSAPGADPEALEMAMALAAFEHKVSLIFQGAGIFWLLKAQEPRKAGGKSPAKYISALPMYDCDALCYIEDDLQTLNLQPSLLSNLATPVSASDVPELLNNAQHCLSF</sequence>
<dbReference type="EMBL" id="JAOANI010000019">
    <property type="protein sequence ID" value="MCT7359710.1"/>
    <property type="molecule type" value="Genomic_DNA"/>
</dbReference>
<dbReference type="PANTHER" id="PTHR38780:SF1">
    <property type="entry name" value="PROTEIN TUSC"/>
    <property type="match status" value="1"/>
</dbReference>
<dbReference type="PANTHER" id="PTHR38780">
    <property type="entry name" value="PROTEIN TUSC"/>
    <property type="match status" value="1"/>
</dbReference>
<comment type="caution">
    <text evidence="2">The sequence shown here is derived from an EMBL/GenBank/DDBJ whole genome shotgun (WGS) entry which is preliminary data.</text>
</comment>